<dbReference type="EMBL" id="CM046118">
    <property type="protein sequence ID" value="KAI8438470.1"/>
    <property type="molecule type" value="Genomic_DNA"/>
</dbReference>
<evidence type="ECO:0000313" key="2">
    <source>
        <dbReference type="Proteomes" id="UP001064048"/>
    </source>
</evidence>
<protein>
    <submittedName>
        <fullName evidence="1">Uncharacterized protein</fullName>
    </submittedName>
</protein>
<proteinExistence type="predicted"/>
<organism evidence="1 2">
    <name type="scientific">Choristoneura fumiferana</name>
    <name type="common">Spruce budworm moth</name>
    <name type="synonym">Archips fumiferana</name>
    <dbReference type="NCBI Taxonomy" id="7141"/>
    <lineage>
        <taxon>Eukaryota</taxon>
        <taxon>Metazoa</taxon>
        <taxon>Ecdysozoa</taxon>
        <taxon>Arthropoda</taxon>
        <taxon>Hexapoda</taxon>
        <taxon>Insecta</taxon>
        <taxon>Pterygota</taxon>
        <taxon>Neoptera</taxon>
        <taxon>Endopterygota</taxon>
        <taxon>Lepidoptera</taxon>
        <taxon>Glossata</taxon>
        <taxon>Ditrysia</taxon>
        <taxon>Tortricoidea</taxon>
        <taxon>Tortricidae</taxon>
        <taxon>Tortricinae</taxon>
        <taxon>Choristoneura</taxon>
    </lineage>
</organism>
<sequence length="158" mass="17198">MPSNSENAFDLTSNPCPYTFPDQRDLRNDVIALETTGNVETAQPRRRLTPRKGRSTRPARRTAPATSDPTYDVVKDKKVRKSKILHERTPDEPEEKRAKGVIGCCSICLEEFGSNPLAFKTNRGTTGSSLAVPGIGKTNHGATGSLVGGTRDKTKLSE</sequence>
<accession>A0ACC0KQB6</accession>
<keyword evidence="2" id="KW-1185">Reference proteome</keyword>
<gene>
    <name evidence="1" type="ORF">MSG28_010973</name>
</gene>
<name>A0ACC0KQB6_CHOFU</name>
<reference evidence="1 2" key="1">
    <citation type="journal article" date="2022" name="Genome Biol. Evol.">
        <title>The Spruce Budworm Genome: Reconstructing the Evolutionary History of Antifreeze Proteins.</title>
        <authorList>
            <person name="Beliveau C."/>
            <person name="Gagne P."/>
            <person name="Picq S."/>
            <person name="Vernygora O."/>
            <person name="Keeling C.I."/>
            <person name="Pinkney K."/>
            <person name="Doucet D."/>
            <person name="Wen F."/>
            <person name="Johnston J.S."/>
            <person name="Maaroufi H."/>
            <person name="Boyle B."/>
            <person name="Laroche J."/>
            <person name="Dewar K."/>
            <person name="Juretic N."/>
            <person name="Blackburn G."/>
            <person name="Nisole A."/>
            <person name="Brunet B."/>
            <person name="Brandao M."/>
            <person name="Lumley L."/>
            <person name="Duan J."/>
            <person name="Quan G."/>
            <person name="Lucarotti C.J."/>
            <person name="Roe A.D."/>
            <person name="Sperling F.A.H."/>
            <person name="Levesque R.C."/>
            <person name="Cusson M."/>
        </authorList>
    </citation>
    <scope>NUCLEOTIDE SEQUENCE [LARGE SCALE GENOMIC DNA]</scope>
    <source>
        <strain evidence="1">Glfc:IPQL:Cfum</strain>
    </source>
</reference>
<comment type="caution">
    <text evidence="1">The sequence shown here is derived from an EMBL/GenBank/DDBJ whole genome shotgun (WGS) entry which is preliminary data.</text>
</comment>
<evidence type="ECO:0000313" key="1">
    <source>
        <dbReference type="EMBL" id="KAI8438470.1"/>
    </source>
</evidence>
<dbReference type="Proteomes" id="UP001064048">
    <property type="component" value="Chromosome 18"/>
</dbReference>